<dbReference type="InterPro" id="IPR009056">
    <property type="entry name" value="Cyt_c-like_dom"/>
</dbReference>
<feature type="domain" description="Cytochrome c" evidence="6">
    <location>
        <begin position="231"/>
        <end position="316"/>
    </location>
</feature>
<feature type="domain" description="Cytochrome c" evidence="6">
    <location>
        <begin position="51"/>
        <end position="197"/>
    </location>
</feature>
<dbReference type="PANTHER" id="PTHR35008:SF8">
    <property type="entry name" value="ALCOHOL DEHYDROGENASE CYTOCHROME C SUBUNIT"/>
    <property type="match status" value="1"/>
</dbReference>
<dbReference type="EMBL" id="JBHTEK010000007">
    <property type="protein sequence ID" value="MFC7671368.1"/>
    <property type="molecule type" value="Genomic_DNA"/>
</dbReference>
<dbReference type="Proteomes" id="UP001596513">
    <property type="component" value="Unassembled WGS sequence"/>
</dbReference>
<evidence type="ECO:0000256" key="3">
    <source>
        <dbReference type="ARBA" id="ARBA00023004"/>
    </source>
</evidence>
<dbReference type="InterPro" id="IPR036909">
    <property type="entry name" value="Cyt_c-like_dom_sf"/>
</dbReference>
<protein>
    <submittedName>
        <fullName evidence="7">Cbb3-type cytochrome c oxidase subunit II</fullName>
    </submittedName>
</protein>
<dbReference type="SUPFAM" id="SSF46626">
    <property type="entry name" value="Cytochrome c"/>
    <property type="match status" value="2"/>
</dbReference>
<dbReference type="Pfam" id="PF02433">
    <property type="entry name" value="FixO"/>
    <property type="match status" value="1"/>
</dbReference>
<evidence type="ECO:0000313" key="7">
    <source>
        <dbReference type="EMBL" id="MFC7671368.1"/>
    </source>
</evidence>
<evidence type="ECO:0000256" key="5">
    <source>
        <dbReference type="SAM" id="MobiDB-lite"/>
    </source>
</evidence>
<keyword evidence="1 4" id="KW-0349">Heme</keyword>
<dbReference type="InterPro" id="IPR003468">
    <property type="entry name" value="Cyt_c_oxidase_monohaem-su/FixO"/>
</dbReference>
<dbReference type="RefSeq" id="WP_380207454.1">
    <property type="nucleotide sequence ID" value="NZ_JBHTEK010000007.1"/>
</dbReference>
<dbReference type="PANTHER" id="PTHR35008">
    <property type="entry name" value="BLL4482 PROTEIN-RELATED"/>
    <property type="match status" value="1"/>
</dbReference>
<evidence type="ECO:0000256" key="2">
    <source>
        <dbReference type="ARBA" id="ARBA00022723"/>
    </source>
</evidence>
<comment type="caution">
    <text evidence="7">The sequence shown here is derived from an EMBL/GenBank/DDBJ whole genome shotgun (WGS) entry which is preliminary data.</text>
</comment>
<dbReference type="Gene3D" id="1.10.760.10">
    <property type="entry name" value="Cytochrome c-like domain"/>
    <property type="match status" value="2"/>
</dbReference>
<accession>A0ABW2UCW0</accession>
<evidence type="ECO:0000259" key="6">
    <source>
        <dbReference type="PROSITE" id="PS51007"/>
    </source>
</evidence>
<keyword evidence="2 4" id="KW-0479">Metal-binding</keyword>
<sequence length="350" mass="37479">MKSWSLYKNHRLFAGTVFLGFLGLSVLIAVQPAARIQAENAPLPTAEALTPEQQAGLRVFIGEGCVACHTQQVRNIDMDKMWGGRPGLPADYAWRKRLDVWRATPSVLGSERTGPDLTEVGERQPSDLWHLIHLYQPRAVVKESIMPAFPWLFQDSVAGTPAGLAVRIPAGFREPGSHTIVPTRRAQRLVAYLMSLKQAELPTGATAPAFLNVSPPKAATATGLAPDAAALPVLDGAALYATNCQACHQASGEGLKGAFPPLKGSPVANNADATLMVNIVLQGYDPRPEYAAMPGFAAKLTDAEIAAIVSHERRSLGQYRRARHGGVRAKAPGPGQTRSGPLINFSILYS</sequence>
<name>A0ABW2UCW0_9BACT</name>
<dbReference type="PROSITE" id="PS51007">
    <property type="entry name" value="CYTC"/>
    <property type="match status" value="2"/>
</dbReference>
<evidence type="ECO:0000256" key="1">
    <source>
        <dbReference type="ARBA" id="ARBA00022617"/>
    </source>
</evidence>
<proteinExistence type="predicted"/>
<keyword evidence="3 4" id="KW-0408">Iron</keyword>
<feature type="region of interest" description="Disordered" evidence="5">
    <location>
        <begin position="319"/>
        <end position="339"/>
    </location>
</feature>
<evidence type="ECO:0000313" key="8">
    <source>
        <dbReference type="Proteomes" id="UP001596513"/>
    </source>
</evidence>
<dbReference type="InterPro" id="IPR051459">
    <property type="entry name" value="Cytochrome_c-type_DH"/>
</dbReference>
<dbReference type="Pfam" id="PF13442">
    <property type="entry name" value="Cytochrome_CBB3"/>
    <property type="match status" value="1"/>
</dbReference>
<gene>
    <name evidence="7" type="ORF">ACFQT0_31145</name>
</gene>
<evidence type="ECO:0000256" key="4">
    <source>
        <dbReference type="PROSITE-ProRule" id="PRU00433"/>
    </source>
</evidence>
<keyword evidence="8" id="KW-1185">Reference proteome</keyword>
<organism evidence="7 8">
    <name type="scientific">Hymenobacter humi</name>
    <dbReference type="NCBI Taxonomy" id="1411620"/>
    <lineage>
        <taxon>Bacteria</taxon>
        <taxon>Pseudomonadati</taxon>
        <taxon>Bacteroidota</taxon>
        <taxon>Cytophagia</taxon>
        <taxon>Cytophagales</taxon>
        <taxon>Hymenobacteraceae</taxon>
        <taxon>Hymenobacter</taxon>
    </lineage>
</organism>
<reference evidence="8" key="1">
    <citation type="journal article" date="2019" name="Int. J. Syst. Evol. Microbiol.">
        <title>The Global Catalogue of Microorganisms (GCM) 10K type strain sequencing project: providing services to taxonomists for standard genome sequencing and annotation.</title>
        <authorList>
            <consortium name="The Broad Institute Genomics Platform"/>
            <consortium name="The Broad Institute Genome Sequencing Center for Infectious Disease"/>
            <person name="Wu L."/>
            <person name="Ma J."/>
        </authorList>
    </citation>
    <scope>NUCLEOTIDE SEQUENCE [LARGE SCALE GENOMIC DNA]</scope>
    <source>
        <strain evidence="8">JCM 19635</strain>
    </source>
</reference>